<organism evidence="1 2">
    <name type="scientific">Brachionus plicatilis</name>
    <name type="common">Marine rotifer</name>
    <name type="synonym">Brachionus muelleri</name>
    <dbReference type="NCBI Taxonomy" id="10195"/>
    <lineage>
        <taxon>Eukaryota</taxon>
        <taxon>Metazoa</taxon>
        <taxon>Spiralia</taxon>
        <taxon>Gnathifera</taxon>
        <taxon>Rotifera</taxon>
        <taxon>Eurotatoria</taxon>
        <taxon>Monogononta</taxon>
        <taxon>Pseudotrocha</taxon>
        <taxon>Ploima</taxon>
        <taxon>Brachionidae</taxon>
        <taxon>Brachionus</taxon>
    </lineage>
</organism>
<dbReference type="AlphaFoldDB" id="A0A3M7SF01"/>
<evidence type="ECO:0000313" key="2">
    <source>
        <dbReference type="Proteomes" id="UP000276133"/>
    </source>
</evidence>
<sequence>MACFLLQNAEFLQSLTQYSAYIITFSTTKILILSKADSDKMSLLFLTYSEGALARYRKQINKKKINS</sequence>
<dbReference type="Proteomes" id="UP000276133">
    <property type="component" value="Unassembled WGS sequence"/>
</dbReference>
<evidence type="ECO:0000313" key="1">
    <source>
        <dbReference type="EMBL" id="RNA34342.1"/>
    </source>
</evidence>
<dbReference type="EMBL" id="REGN01001496">
    <property type="protein sequence ID" value="RNA34342.1"/>
    <property type="molecule type" value="Genomic_DNA"/>
</dbReference>
<name>A0A3M7SF01_BRAPC</name>
<comment type="caution">
    <text evidence="1">The sequence shown here is derived from an EMBL/GenBank/DDBJ whole genome shotgun (WGS) entry which is preliminary data.</text>
</comment>
<protein>
    <submittedName>
        <fullName evidence="1">Uncharacterized protein</fullName>
    </submittedName>
</protein>
<gene>
    <name evidence="1" type="ORF">BpHYR1_006637</name>
</gene>
<accession>A0A3M7SF01</accession>
<proteinExistence type="predicted"/>
<keyword evidence="2" id="KW-1185">Reference proteome</keyword>
<reference evidence="1 2" key="1">
    <citation type="journal article" date="2018" name="Sci. Rep.">
        <title>Genomic signatures of local adaptation to the degree of environmental predictability in rotifers.</title>
        <authorList>
            <person name="Franch-Gras L."/>
            <person name="Hahn C."/>
            <person name="Garcia-Roger E.M."/>
            <person name="Carmona M.J."/>
            <person name="Serra M."/>
            <person name="Gomez A."/>
        </authorList>
    </citation>
    <scope>NUCLEOTIDE SEQUENCE [LARGE SCALE GENOMIC DNA]</scope>
    <source>
        <strain evidence="1">HYR1</strain>
    </source>
</reference>